<accession>A0ABN6VKN8</accession>
<name>A0ABN6VKN8_9HYPH</name>
<reference evidence="1 2" key="1">
    <citation type="journal article" date="2023" name="Int. J. Syst. Evol. Microbiol.">
        <title>Methylocystis iwaonis sp. nov., a type II methane-oxidizing bacterium from surface soil of a rice paddy field in Japan, and emended description of the genus Methylocystis (ex Whittenbury et al. 1970) Bowman et al. 1993.</title>
        <authorList>
            <person name="Kaise H."/>
            <person name="Sawadogo J.B."/>
            <person name="Alam M.S."/>
            <person name="Ueno C."/>
            <person name="Dianou D."/>
            <person name="Shinjo R."/>
            <person name="Asakawa S."/>
        </authorList>
    </citation>
    <scope>NUCLEOTIDE SEQUENCE [LARGE SCALE GENOMIC DNA]</scope>
    <source>
        <strain evidence="1 2">SS37A-Re</strain>
    </source>
</reference>
<dbReference type="RefSeq" id="WP_281929174.1">
    <property type="nucleotide sequence ID" value="NZ_AP027142.1"/>
</dbReference>
<gene>
    <name evidence="1" type="ORF">SS37A_32110</name>
</gene>
<dbReference type="EMBL" id="AP027142">
    <property type="protein sequence ID" value="BDV35682.1"/>
    <property type="molecule type" value="Genomic_DNA"/>
</dbReference>
<dbReference type="Proteomes" id="UP001317629">
    <property type="component" value="Chromosome"/>
</dbReference>
<proteinExistence type="predicted"/>
<evidence type="ECO:0000313" key="2">
    <source>
        <dbReference type="Proteomes" id="UP001317629"/>
    </source>
</evidence>
<keyword evidence="2" id="KW-1185">Reference proteome</keyword>
<protein>
    <submittedName>
        <fullName evidence="1">Uncharacterized protein</fullName>
    </submittedName>
</protein>
<sequence>MLDATKQKKRKLRIERPFDQFGAIATLRNEVVHWGASSDLCGNFIISNYDRKPLKPKLYQINIEHLKHACADLLKISLFIQFELGEIDVPVEKVDAYMREAWQYKPPQLSAQRQAQDIRRAK</sequence>
<organism evidence="1 2">
    <name type="scientific">Methylocystis iwaonis</name>
    <dbReference type="NCBI Taxonomy" id="2885079"/>
    <lineage>
        <taxon>Bacteria</taxon>
        <taxon>Pseudomonadati</taxon>
        <taxon>Pseudomonadota</taxon>
        <taxon>Alphaproteobacteria</taxon>
        <taxon>Hyphomicrobiales</taxon>
        <taxon>Methylocystaceae</taxon>
        <taxon>Methylocystis</taxon>
    </lineage>
</organism>
<evidence type="ECO:0000313" key="1">
    <source>
        <dbReference type="EMBL" id="BDV35682.1"/>
    </source>
</evidence>